<gene>
    <name evidence="1" type="ORF">DPMN_091509</name>
</gene>
<accession>A0A9D4L0B7</accession>
<dbReference type="EMBL" id="JAIWYP010000003">
    <property type="protein sequence ID" value="KAH3849115.1"/>
    <property type="molecule type" value="Genomic_DNA"/>
</dbReference>
<keyword evidence="2" id="KW-1185">Reference proteome</keyword>
<evidence type="ECO:0000313" key="1">
    <source>
        <dbReference type="EMBL" id="KAH3849115.1"/>
    </source>
</evidence>
<reference evidence="1" key="2">
    <citation type="submission" date="2020-11" db="EMBL/GenBank/DDBJ databases">
        <authorList>
            <person name="McCartney M.A."/>
            <person name="Auch B."/>
            <person name="Kono T."/>
            <person name="Mallez S."/>
            <person name="Becker A."/>
            <person name="Gohl D.M."/>
            <person name="Silverstein K.A.T."/>
            <person name="Koren S."/>
            <person name="Bechman K.B."/>
            <person name="Herman A."/>
            <person name="Abrahante J.E."/>
            <person name="Garbe J."/>
        </authorList>
    </citation>
    <scope>NUCLEOTIDE SEQUENCE</scope>
    <source>
        <strain evidence="1">Duluth1</strain>
        <tissue evidence="1">Whole animal</tissue>
    </source>
</reference>
<sequence>MVDVVEAKHTGIFVVAETPHKTRNIATDLLSAHAISECNTVAGYFGIGKGTFIQMLNAGASIKLLGDMKACMIKVVKEAT</sequence>
<evidence type="ECO:0000313" key="2">
    <source>
        <dbReference type="Proteomes" id="UP000828390"/>
    </source>
</evidence>
<protein>
    <submittedName>
        <fullName evidence="1">Uncharacterized protein</fullName>
    </submittedName>
</protein>
<name>A0A9D4L0B7_DREPO</name>
<dbReference type="AlphaFoldDB" id="A0A9D4L0B7"/>
<comment type="caution">
    <text evidence="1">The sequence shown here is derived from an EMBL/GenBank/DDBJ whole genome shotgun (WGS) entry which is preliminary data.</text>
</comment>
<reference evidence="1" key="1">
    <citation type="journal article" date="2019" name="bioRxiv">
        <title>The Genome of the Zebra Mussel, Dreissena polymorpha: A Resource for Invasive Species Research.</title>
        <authorList>
            <person name="McCartney M.A."/>
            <person name="Auch B."/>
            <person name="Kono T."/>
            <person name="Mallez S."/>
            <person name="Zhang Y."/>
            <person name="Obille A."/>
            <person name="Becker A."/>
            <person name="Abrahante J.E."/>
            <person name="Garbe J."/>
            <person name="Badalamenti J.P."/>
            <person name="Herman A."/>
            <person name="Mangelson H."/>
            <person name="Liachko I."/>
            <person name="Sullivan S."/>
            <person name="Sone E.D."/>
            <person name="Koren S."/>
            <person name="Silverstein K.A.T."/>
            <person name="Beckman K.B."/>
            <person name="Gohl D.M."/>
        </authorList>
    </citation>
    <scope>NUCLEOTIDE SEQUENCE</scope>
    <source>
        <strain evidence="1">Duluth1</strain>
        <tissue evidence="1">Whole animal</tissue>
    </source>
</reference>
<dbReference type="Proteomes" id="UP000828390">
    <property type="component" value="Unassembled WGS sequence"/>
</dbReference>
<proteinExistence type="predicted"/>
<organism evidence="1 2">
    <name type="scientific">Dreissena polymorpha</name>
    <name type="common">Zebra mussel</name>
    <name type="synonym">Mytilus polymorpha</name>
    <dbReference type="NCBI Taxonomy" id="45954"/>
    <lineage>
        <taxon>Eukaryota</taxon>
        <taxon>Metazoa</taxon>
        <taxon>Spiralia</taxon>
        <taxon>Lophotrochozoa</taxon>
        <taxon>Mollusca</taxon>
        <taxon>Bivalvia</taxon>
        <taxon>Autobranchia</taxon>
        <taxon>Heteroconchia</taxon>
        <taxon>Euheterodonta</taxon>
        <taxon>Imparidentia</taxon>
        <taxon>Neoheterodontei</taxon>
        <taxon>Myida</taxon>
        <taxon>Dreissenoidea</taxon>
        <taxon>Dreissenidae</taxon>
        <taxon>Dreissena</taxon>
    </lineage>
</organism>